<comment type="subcellular location">
    <subcellularLocation>
        <location evidence="1">Nucleus</location>
    </subcellularLocation>
</comment>
<dbReference type="Proteomes" id="UP000694523">
    <property type="component" value="Unplaced"/>
</dbReference>
<reference evidence="11" key="2">
    <citation type="submission" date="2025-09" db="UniProtKB">
        <authorList>
            <consortium name="Ensembl"/>
        </authorList>
    </citation>
    <scope>IDENTIFICATION</scope>
</reference>
<feature type="region of interest" description="Disordered" evidence="9">
    <location>
        <begin position="1"/>
        <end position="27"/>
    </location>
</feature>
<evidence type="ECO:0000256" key="8">
    <source>
        <dbReference type="PROSITE-ProRule" id="PRU00042"/>
    </source>
</evidence>
<keyword evidence="5 8" id="KW-0863">Zinc-finger</keyword>
<sequence length="657" mass="71534">MLMLQSPVNGSYCSEKDSAVDDKPLFPQSLQCDRPDLLLQDAPHQDTRSSSDYSRTLPVASPGLCTSNGVHSPLAYQIKQESSMGYNIPNMRPGGHNASQAGYQLLKEDILGVTRDKLIGGQQISSSASGICTVNAVSIAMSADASQPFNNEDGSSPLALSPTGSHHSARRLCANRLKRHCLSLASQSSSAATTSPAAATAIHNIDISSQMSMVSCNGFHSSLSPSHNSPGFSTSPPTASCTRDIPYKPPPQRSPQSAPGQERCQLSSPASCLLSLSSSSSSSVSSVELEGQSLCEEQTEGGVDGLGLLISGSVMPGTLQSGENEALLEVSQRSGAALKQEPLDDFSHSEDELFQQHYHHHHGNGRIGHHHCPLYVGPSPGGLHHQSQQTAPASSIGHKAVHGAPPGSHRPAEREDLTPGALTDKQVCRWIDCSAAYDQQEELVRHIEKVHIDQRKGEDFTCFWAGCIRRYKPFNARYKLLIHMRVHSGEKPNKCMFEGCNKAFSRLENLKIHLRSHTGEKPYLCQHPGCQKAFSNSSDRAKHQRTHLDTKPYACQIPGCTKRYTDPSSLRKHVKIHSAKEQQVRRKLRSCPHLEQDVLSDCLSLQHLQSSTPSQHLFNGKDTRSPVLGQDIFSGAHCFTKSLSTCTCRMFQVLPQK</sequence>
<reference evidence="11" key="1">
    <citation type="submission" date="2025-08" db="UniProtKB">
        <authorList>
            <consortium name="Ensembl"/>
        </authorList>
    </citation>
    <scope>IDENTIFICATION</scope>
</reference>
<feature type="compositionally biased region" description="Polar residues" evidence="9">
    <location>
        <begin position="1"/>
        <end position="12"/>
    </location>
</feature>
<dbReference type="InterPro" id="IPR013087">
    <property type="entry name" value="Znf_C2H2_type"/>
</dbReference>
<feature type="domain" description="C2H2-type" evidence="10">
    <location>
        <begin position="493"/>
        <end position="522"/>
    </location>
</feature>
<dbReference type="InterPro" id="IPR043359">
    <property type="entry name" value="GLI-like"/>
</dbReference>
<protein>
    <submittedName>
        <fullName evidence="11">GLIS family zinc finger 1b</fullName>
    </submittedName>
</protein>
<keyword evidence="3" id="KW-0479">Metal-binding</keyword>
<feature type="region of interest" description="Disordered" evidence="9">
    <location>
        <begin position="225"/>
        <end position="264"/>
    </location>
</feature>
<dbReference type="SUPFAM" id="SSF57667">
    <property type="entry name" value="beta-beta-alpha zinc fingers"/>
    <property type="match status" value="3"/>
</dbReference>
<feature type="compositionally biased region" description="Polar residues" evidence="9">
    <location>
        <begin position="225"/>
        <end position="241"/>
    </location>
</feature>
<dbReference type="SMART" id="SM00355">
    <property type="entry name" value="ZnF_C2H2"/>
    <property type="match status" value="5"/>
</dbReference>
<keyword evidence="4" id="KW-0677">Repeat</keyword>
<evidence type="ECO:0000256" key="3">
    <source>
        <dbReference type="ARBA" id="ARBA00022723"/>
    </source>
</evidence>
<dbReference type="Pfam" id="PF23561">
    <property type="entry name" value="zf-C2H2_15"/>
    <property type="match status" value="1"/>
</dbReference>
<dbReference type="AlphaFoldDB" id="A0A8C6UJH6"/>
<keyword evidence="7" id="KW-0539">Nucleus</keyword>
<evidence type="ECO:0000256" key="9">
    <source>
        <dbReference type="SAM" id="MobiDB-lite"/>
    </source>
</evidence>
<organism evidence="11 12">
    <name type="scientific">Neogobius melanostomus</name>
    <name type="common">round goby</name>
    <dbReference type="NCBI Taxonomy" id="47308"/>
    <lineage>
        <taxon>Eukaryota</taxon>
        <taxon>Metazoa</taxon>
        <taxon>Chordata</taxon>
        <taxon>Craniata</taxon>
        <taxon>Vertebrata</taxon>
        <taxon>Euteleostomi</taxon>
        <taxon>Actinopterygii</taxon>
        <taxon>Neopterygii</taxon>
        <taxon>Teleostei</taxon>
        <taxon>Neoteleostei</taxon>
        <taxon>Acanthomorphata</taxon>
        <taxon>Gobiaria</taxon>
        <taxon>Gobiiformes</taxon>
        <taxon>Gobioidei</taxon>
        <taxon>Gobiidae</taxon>
        <taxon>Benthophilinae</taxon>
        <taxon>Neogobiini</taxon>
        <taxon>Neogobius</taxon>
    </lineage>
</organism>
<dbReference type="Gene3D" id="3.30.160.60">
    <property type="entry name" value="Classic Zinc Finger"/>
    <property type="match status" value="5"/>
</dbReference>
<feature type="domain" description="C2H2-type" evidence="10">
    <location>
        <begin position="553"/>
        <end position="582"/>
    </location>
</feature>
<evidence type="ECO:0000313" key="12">
    <source>
        <dbReference type="Proteomes" id="UP000694523"/>
    </source>
</evidence>
<evidence type="ECO:0000256" key="4">
    <source>
        <dbReference type="ARBA" id="ARBA00022737"/>
    </source>
</evidence>
<dbReference type="Ensembl" id="ENSNMLT00000040151.1">
    <property type="protein sequence ID" value="ENSNMLP00000036019.1"/>
    <property type="gene ID" value="ENSNMLG00000022389.1"/>
</dbReference>
<evidence type="ECO:0000256" key="6">
    <source>
        <dbReference type="ARBA" id="ARBA00022833"/>
    </source>
</evidence>
<dbReference type="PROSITE" id="PS50157">
    <property type="entry name" value="ZINC_FINGER_C2H2_2"/>
    <property type="match status" value="5"/>
</dbReference>
<dbReference type="PANTHER" id="PTHR45718:SF3">
    <property type="entry name" value="ZINC FINGER PROTEIN GLIS1"/>
    <property type="match status" value="1"/>
</dbReference>
<evidence type="ECO:0000256" key="2">
    <source>
        <dbReference type="ARBA" id="ARBA00010831"/>
    </source>
</evidence>
<keyword evidence="6" id="KW-0862">Zinc</keyword>
<dbReference type="InterPro" id="IPR036236">
    <property type="entry name" value="Znf_C2H2_sf"/>
</dbReference>
<dbReference type="GO" id="GO:0005634">
    <property type="term" value="C:nucleus"/>
    <property type="evidence" value="ECO:0007669"/>
    <property type="project" value="UniProtKB-SubCell"/>
</dbReference>
<dbReference type="GO" id="GO:0008270">
    <property type="term" value="F:zinc ion binding"/>
    <property type="evidence" value="ECO:0007669"/>
    <property type="project" value="UniProtKB-KW"/>
</dbReference>
<feature type="domain" description="C2H2-type" evidence="10">
    <location>
        <begin position="523"/>
        <end position="552"/>
    </location>
</feature>
<feature type="domain" description="C2H2-type" evidence="10">
    <location>
        <begin position="426"/>
        <end position="456"/>
    </location>
</feature>
<dbReference type="GO" id="GO:0000978">
    <property type="term" value="F:RNA polymerase II cis-regulatory region sequence-specific DNA binding"/>
    <property type="evidence" value="ECO:0007669"/>
    <property type="project" value="TreeGrafter"/>
</dbReference>
<feature type="domain" description="C2H2-type" evidence="10">
    <location>
        <begin position="460"/>
        <end position="492"/>
    </location>
</feature>
<comment type="similarity">
    <text evidence="2">Belongs to the GLI C2H2-type zinc-finger protein family.</text>
</comment>
<accession>A0A8C6UJH6</accession>
<dbReference type="PROSITE" id="PS00028">
    <property type="entry name" value="ZINC_FINGER_C2H2_1"/>
    <property type="match status" value="4"/>
</dbReference>
<feature type="compositionally biased region" description="Basic and acidic residues" evidence="9">
    <location>
        <begin position="14"/>
        <end position="24"/>
    </location>
</feature>
<dbReference type="GO" id="GO:0000981">
    <property type="term" value="F:DNA-binding transcription factor activity, RNA polymerase II-specific"/>
    <property type="evidence" value="ECO:0007669"/>
    <property type="project" value="TreeGrafter"/>
</dbReference>
<evidence type="ECO:0000256" key="1">
    <source>
        <dbReference type="ARBA" id="ARBA00004123"/>
    </source>
</evidence>
<proteinExistence type="inferred from homology"/>
<name>A0A8C6UJH6_9GOBI</name>
<dbReference type="InterPro" id="IPR056436">
    <property type="entry name" value="Znf-C2H2_ZIC1-5/GLI1-3-like"/>
</dbReference>
<dbReference type="Pfam" id="PF00096">
    <property type="entry name" value="zf-C2H2"/>
    <property type="match status" value="3"/>
</dbReference>
<keyword evidence="12" id="KW-1185">Reference proteome</keyword>
<evidence type="ECO:0000313" key="11">
    <source>
        <dbReference type="Ensembl" id="ENSNMLP00000036019.1"/>
    </source>
</evidence>
<dbReference type="PANTHER" id="PTHR45718">
    <property type="entry name" value="TRANSCRIPTIONAL ACTIVATOR CUBITUS INTERRUPTUS"/>
    <property type="match status" value="1"/>
</dbReference>
<evidence type="ECO:0000256" key="7">
    <source>
        <dbReference type="ARBA" id="ARBA00023242"/>
    </source>
</evidence>
<evidence type="ECO:0000259" key="10">
    <source>
        <dbReference type="PROSITE" id="PS50157"/>
    </source>
</evidence>
<feature type="region of interest" description="Disordered" evidence="9">
    <location>
        <begin position="379"/>
        <end position="418"/>
    </location>
</feature>
<evidence type="ECO:0000256" key="5">
    <source>
        <dbReference type="ARBA" id="ARBA00022771"/>
    </source>
</evidence>